<organism evidence="2 3">
    <name type="scientific">Rhizobium leguminosarum</name>
    <dbReference type="NCBI Taxonomy" id="384"/>
    <lineage>
        <taxon>Bacteria</taxon>
        <taxon>Pseudomonadati</taxon>
        <taxon>Pseudomonadota</taxon>
        <taxon>Alphaproteobacteria</taxon>
        <taxon>Hyphomicrobiales</taxon>
        <taxon>Rhizobiaceae</taxon>
        <taxon>Rhizobium/Agrobacterium group</taxon>
        <taxon>Rhizobium</taxon>
    </lineage>
</organism>
<evidence type="ECO:0000259" key="1">
    <source>
        <dbReference type="Pfam" id="PF00535"/>
    </source>
</evidence>
<dbReference type="InterPro" id="IPR029044">
    <property type="entry name" value="Nucleotide-diphossugar_trans"/>
</dbReference>
<name>A0AAE2SY12_RHILE</name>
<dbReference type="AlphaFoldDB" id="A0AAE2SY12"/>
<dbReference type="InterPro" id="IPR001173">
    <property type="entry name" value="Glyco_trans_2-like"/>
</dbReference>
<dbReference type="Gene3D" id="3.90.550.10">
    <property type="entry name" value="Spore Coat Polysaccharide Biosynthesis Protein SpsA, Chain A"/>
    <property type="match status" value="1"/>
</dbReference>
<evidence type="ECO:0000313" key="2">
    <source>
        <dbReference type="EMBL" id="MBB4291985.1"/>
    </source>
</evidence>
<dbReference type="EMBL" id="JACIGO010000005">
    <property type="protein sequence ID" value="MBB4291985.1"/>
    <property type="molecule type" value="Genomic_DNA"/>
</dbReference>
<reference evidence="2 3" key="1">
    <citation type="submission" date="2020-08" db="EMBL/GenBank/DDBJ databases">
        <title>Genomic Encyclopedia of Type Strains, Phase IV (KMG-V): Genome sequencing to study the core and pangenomes of soil and plant-associated prokaryotes.</title>
        <authorList>
            <person name="Whitman W."/>
        </authorList>
    </citation>
    <scope>NUCLEOTIDE SEQUENCE [LARGE SCALE GENOMIC DNA]</scope>
    <source>
        <strain evidence="2 3">SEMIA 415</strain>
    </source>
</reference>
<evidence type="ECO:0000313" key="3">
    <source>
        <dbReference type="Proteomes" id="UP000538507"/>
    </source>
</evidence>
<feature type="domain" description="Glycosyltransferase 2-like" evidence="1">
    <location>
        <begin position="109"/>
        <end position="279"/>
    </location>
</feature>
<accession>A0AAE2SY12</accession>
<proteinExistence type="predicted"/>
<sequence length="409" mass="45262">MADSIVLDDVSLKSVMQDGNYRRRFLDVATKAIDTSRSDVTDLMEIPDGDPVIASISSLLAKAKRAAIQSETSQRLALVVPMWREVRRLRPSDETNPHGENCAVDKLLALDWLFSGTKTDWHVFFVDDDCPEGSGDVASELIAAAGFEGRATVLKLQQGYPYSSGPLSRLTTLEQSNKGGAVVLGCLAAVAEGFDIIGYTDCDNSIHAAQLGLLLPILESSPVAIGNRWASSPYSWFHPSREAFLDRLRILFHIQRLLAVTTVFPDVVSPFKLFHREPLRLMLDDMDRFDFCFDFDLAGSATKRSFEARCEGVILFDSHLETAWNHHGHGRIWYQKLNGMVSSARKFGLRHNLAAADLVDRYVRSADDVSRIMEAGPPAAILKADLPDLGKSEVFSMAETEFHLSMVLG</sequence>
<dbReference type="Pfam" id="PF00535">
    <property type="entry name" value="Glycos_transf_2"/>
    <property type="match status" value="1"/>
</dbReference>
<comment type="caution">
    <text evidence="2">The sequence shown here is derived from an EMBL/GenBank/DDBJ whole genome shotgun (WGS) entry which is preliminary data.</text>
</comment>
<protein>
    <recommendedName>
        <fullName evidence="1">Glycosyltransferase 2-like domain-containing protein</fullName>
    </recommendedName>
</protein>
<dbReference type="SUPFAM" id="SSF53448">
    <property type="entry name" value="Nucleotide-diphospho-sugar transferases"/>
    <property type="match status" value="1"/>
</dbReference>
<dbReference type="RefSeq" id="WP_183608762.1">
    <property type="nucleotide sequence ID" value="NZ_JACHAZ010000004.1"/>
</dbReference>
<dbReference type="Proteomes" id="UP000538507">
    <property type="component" value="Unassembled WGS sequence"/>
</dbReference>
<gene>
    <name evidence="2" type="ORF">GGE16_004061</name>
</gene>